<proteinExistence type="predicted"/>
<dbReference type="InterPro" id="IPR038717">
    <property type="entry name" value="Tc1-like_DDE_dom"/>
</dbReference>
<dbReference type="Proteomes" id="UP000032352">
    <property type="component" value="Chromosome pTvir"/>
</dbReference>
<protein>
    <submittedName>
        <fullName evidence="2">Transposase</fullName>
    </submittedName>
</protein>
<reference evidence="2 3" key="1">
    <citation type="journal article" date="2015" name="Genome Announc.">
        <title>Draft Genome Sequences of Marine Isolates of Thalassomonas viridans and Thalassomonas actiniarum.</title>
        <authorList>
            <person name="Olonade I."/>
            <person name="van Zyl L.J."/>
            <person name="Trindade M."/>
        </authorList>
    </citation>
    <scope>NUCLEOTIDE SEQUENCE [LARGE SCALE GENOMIC DNA]</scope>
    <source>
        <strain evidence="2 3">XOM25</strain>
    </source>
</reference>
<dbReference type="RefSeq" id="WP_053047070.1">
    <property type="nucleotide sequence ID" value="NZ_CP059734.1"/>
</dbReference>
<reference evidence="2 3" key="2">
    <citation type="journal article" date="2022" name="Mar. Drugs">
        <title>Bioassay-Guided Fractionation Leads to the Detection of Cholic Acid Generated by the Rare Thalassomonas sp.</title>
        <authorList>
            <person name="Pheiffer F."/>
            <person name="Schneider Y.K."/>
            <person name="Hansen E.H."/>
            <person name="Andersen J.H."/>
            <person name="Isaksson J."/>
            <person name="Busche T."/>
            <person name="R C."/>
            <person name="Kalinowski J."/>
            <person name="Zyl L.V."/>
            <person name="Trindade M."/>
        </authorList>
    </citation>
    <scope>NUCLEOTIDE SEQUENCE [LARGE SCALE GENOMIC DNA]</scope>
    <source>
        <strain evidence="2 3">XOM25</strain>
    </source>
</reference>
<evidence type="ECO:0000259" key="1">
    <source>
        <dbReference type="Pfam" id="PF13358"/>
    </source>
</evidence>
<dbReference type="AlphaFoldDB" id="A0AAE9ZDS7"/>
<keyword evidence="3" id="KW-1185">Reference proteome</keyword>
<dbReference type="KEGG" id="tvd:SG34_032590"/>
<accession>A0AAE9ZDS7</accession>
<gene>
    <name evidence="2" type="ORF">SG34_032590</name>
</gene>
<dbReference type="EMBL" id="CP059734">
    <property type="protein sequence ID" value="WDE08657.1"/>
    <property type="molecule type" value="Genomic_DNA"/>
</dbReference>
<organism evidence="2 3">
    <name type="scientific">Thalassomonas viridans</name>
    <dbReference type="NCBI Taxonomy" id="137584"/>
    <lineage>
        <taxon>Bacteria</taxon>
        <taxon>Pseudomonadati</taxon>
        <taxon>Pseudomonadota</taxon>
        <taxon>Gammaproteobacteria</taxon>
        <taxon>Alteromonadales</taxon>
        <taxon>Colwelliaceae</taxon>
        <taxon>Thalassomonas</taxon>
    </lineage>
</organism>
<evidence type="ECO:0000313" key="2">
    <source>
        <dbReference type="EMBL" id="WDE08657.1"/>
    </source>
</evidence>
<evidence type="ECO:0000313" key="3">
    <source>
        <dbReference type="Proteomes" id="UP000032352"/>
    </source>
</evidence>
<name>A0AAE9ZDS7_9GAMM</name>
<dbReference type="Pfam" id="PF13358">
    <property type="entry name" value="DDE_3"/>
    <property type="match status" value="1"/>
</dbReference>
<sequence>MWCLGKPDSDFITQMEAALELYARPAKPVATKPGQVERLDNKYRREAVANNFMMYGWRHTKAIRTKNFAQCMKALVDEHCPDVEQIHIVLDNYCPHKPGSLYKTFPPAEARRILRIVAFHYTPKHANWLSMVEIKSGIMKQQCLIGELAAGKLSEMPRKPLLIGYSM</sequence>
<feature type="domain" description="Tc1-like transposase DDE" evidence="1">
    <location>
        <begin position="32"/>
        <end position="144"/>
    </location>
</feature>